<protein>
    <recommendedName>
        <fullName evidence="2">Histidine kinase/HSP90-like ATPase domain-containing protein</fullName>
    </recommendedName>
</protein>
<reference evidence="1" key="1">
    <citation type="journal article" date="2014" name="Front. Microbiol.">
        <title>High frequency of phylogenetically diverse reductive dehalogenase-homologous genes in deep subseafloor sedimentary metagenomes.</title>
        <authorList>
            <person name="Kawai M."/>
            <person name="Futagami T."/>
            <person name="Toyoda A."/>
            <person name="Takaki Y."/>
            <person name="Nishi S."/>
            <person name="Hori S."/>
            <person name="Arai W."/>
            <person name="Tsubouchi T."/>
            <person name="Morono Y."/>
            <person name="Uchiyama I."/>
            <person name="Ito T."/>
            <person name="Fujiyama A."/>
            <person name="Inagaki F."/>
            <person name="Takami H."/>
        </authorList>
    </citation>
    <scope>NUCLEOTIDE SEQUENCE</scope>
    <source>
        <strain evidence="1">Expedition CK06-06</strain>
    </source>
</reference>
<dbReference type="InterPro" id="IPR036890">
    <property type="entry name" value="HATPase_C_sf"/>
</dbReference>
<gene>
    <name evidence="1" type="ORF">S03H2_38960</name>
</gene>
<feature type="non-terminal residue" evidence="1">
    <location>
        <position position="276"/>
    </location>
</feature>
<dbReference type="SUPFAM" id="SSF55874">
    <property type="entry name" value="ATPase domain of HSP90 chaperone/DNA topoisomerase II/histidine kinase"/>
    <property type="match status" value="1"/>
</dbReference>
<organism evidence="1">
    <name type="scientific">marine sediment metagenome</name>
    <dbReference type="NCBI Taxonomy" id="412755"/>
    <lineage>
        <taxon>unclassified sequences</taxon>
        <taxon>metagenomes</taxon>
        <taxon>ecological metagenomes</taxon>
    </lineage>
</organism>
<feature type="non-terminal residue" evidence="1">
    <location>
        <position position="1"/>
    </location>
</feature>
<evidence type="ECO:0008006" key="2">
    <source>
        <dbReference type="Google" id="ProtNLM"/>
    </source>
</evidence>
<comment type="caution">
    <text evidence="1">The sequence shown here is derived from an EMBL/GenBank/DDBJ whole genome shotgun (WGS) entry which is preliminary data.</text>
</comment>
<name>X1FR91_9ZZZZ</name>
<accession>X1FR91</accession>
<dbReference type="EMBL" id="BARU01024054">
    <property type="protein sequence ID" value="GAH47472.1"/>
    <property type="molecule type" value="Genomic_DNA"/>
</dbReference>
<proteinExistence type="predicted"/>
<evidence type="ECO:0000313" key="1">
    <source>
        <dbReference type="EMBL" id="GAH47472.1"/>
    </source>
</evidence>
<dbReference type="AlphaFoldDB" id="X1FR91"/>
<dbReference type="Gene3D" id="3.30.565.10">
    <property type="entry name" value="Histidine kinase-like ATPase, C-terminal domain"/>
    <property type="match status" value="1"/>
</dbReference>
<sequence length="276" mass="31231">PFSKCAQSRVIKQQSTATIQHLIDAVVELSTNCDDSYCRLENEGRHSSGKIEIYVSREKGGKCKEFKIRDHAEGMNKEKLESKAIGYGEESSGFTEGKTVRGLLGRGLKESIIGLGEGEIYTKKEGVKHGVKIYEKQGVIGYDFIDIDQLDTNKTDPHIIEFLSSEGNGTLIKIKVKNEKIKIPEGDKFEVQIKNHYSLRDINSSENREVLLTLEDFGRKRIKHTSLIKFIHSQKEELIFDDTLSLPGYKSLIQLKIWESSNPLFFQRYDPSSIAG</sequence>
<dbReference type="Pfam" id="PF13589">
    <property type="entry name" value="HATPase_c_3"/>
    <property type="match status" value="1"/>
</dbReference>